<dbReference type="AlphaFoldDB" id="A0A9P4GY16"/>
<reference evidence="1" key="1">
    <citation type="journal article" date="2020" name="Stud. Mycol.">
        <title>101 Dothideomycetes genomes: a test case for predicting lifestyles and emergence of pathogens.</title>
        <authorList>
            <person name="Haridas S."/>
            <person name="Albert R."/>
            <person name="Binder M."/>
            <person name="Bloem J."/>
            <person name="Labutti K."/>
            <person name="Salamov A."/>
            <person name="Andreopoulos B."/>
            <person name="Baker S."/>
            <person name="Barry K."/>
            <person name="Bills G."/>
            <person name="Bluhm B."/>
            <person name="Cannon C."/>
            <person name="Castanera R."/>
            <person name="Culley D."/>
            <person name="Daum C."/>
            <person name="Ezra D."/>
            <person name="Gonzalez J."/>
            <person name="Henrissat B."/>
            <person name="Kuo A."/>
            <person name="Liang C."/>
            <person name="Lipzen A."/>
            <person name="Lutzoni F."/>
            <person name="Magnuson J."/>
            <person name="Mondo S."/>
            <person name="Nolan M."/>
            <person name="Ohm R."/>
            <person name="Pangilinan J."/>
            <person name="Park H.-J."/>
            <person name="Ramirez L."/>
            <person name="Alfaro M."/>
            <person name="Sun H."/>
            <person name="Tritt A."/>
            <person name="Yoshinaga Y."/>
            <person name="Zwiers L.-H."/>
            <person name="Turgeon B."/>
            <person name="Goodwin S."/>
            <person name="Spatafora J."/>
            <person name="Crous P."/>
            <person name="Grigoriev I."/>
        </authorList>
    </citation>
    <scope>NUCLEOTIDE SEQUENCE</scope>
    <source>
        <strain evidence="1">CBS 110217</strain>
    </source>
</reference>
<dbReference type="PANTHER" id="PTHR37540">
    <property type="entry name" value="TRANSCRIPTION FACTOR (ACR-2), PUTATIVE-RELATED-RELATED"/>
    <property type="match status" value="1"/>
</dbReference>
<keyword evidence="2" id="KW-1185">Reference proteome</keyword>
<evidence type="ECO:0000313" key="2">
    <source>
        <dbReference type="Proteomes" id="UP000799777"/>
    </source>
</evidence>
<dbReference type="OrthoDB" id="4159781at2759"/>
<organism evidence="1 2">
    <name type="scientific">Setomelanomma holmii</name>
    <dbReference type="NCBI Taxonomy" id="210430"/>
    <lineage>
        <taxon>Eukaryota</taxon>
        <taxon>Fungi</taxon>
        <taxon>Dikarya</taxon>
        <taxon>Ascomycota</taxon>
        <taxon>Pezizomycotina</taxon>
        <taxon>Dothideomycetes</taxon>
        <taxon>Pleosporomycetidae</taxon>
        <taxon>Pleosporales</taxon>
        <taxon>Pleosporineae</taxon>
        <taxon>Phaeosphaeriaceae</taxon>
        <taxon>Setomelanomma</taxon>
    </lineage>
</organism>
<protein>
    <submittedName>
        <fullName evidence="1">Uncharacterized protein</fullName>
    </submittedName>
</protein>
<sequence>MDRSTKPSFNFVNLKHPDDLKDEETQLRIRRLAMTEVGKARRKPKTKRARNEIVLEFRNLSEKRADIDRLGGGAIDPFGPYPITLDHTGRALLANIFEPSSNHTNHLRGSWYPVGLSSEVAFLNMLANSQNFIFQKQHGYFPSQDDPLALTYHHKALRRAGEMMKLPQTHNSEDAISVVVSFMCHHAILGNFAGNEWFKHRNALLKIIGLRGGFEAVKTENLRITLSWADLLGSFFQDIQPVAPLPQKWEAHSQSPPNSPQLYRPTSLAWKQQMPMRTAWITIFDDIVQLLSHDRAFNEKQLVLAVSSGCWMEPTLWRLLQLRPLKRGNEREHVIEEVCRLGTLLFLAPIWRFMGQTPVWTAALSRNLLIVLMKHMTEWKELQPLLVWVLYFSAIETSDLGERSHLVFMLAILIGSMKLNAWDEVIQTIKGVLWVERVFAGSDDLIRDEVMTTVVQIATRPALVDTPPAFLEELSDNVVEEN</sequence>
<comment type="caution">
    <text evidence="1">The sequence shown here is derived from an EMBL/GenBank/DDBJ whole genome shotgun (WGS) entry which is preliminary data.</text>
</comment>
<dbReference type="EMBL" id="ML978308">
    <property type="protein sequence ID" value="KAF2024131.1"/>
    <property type="molecule type" value="Genomic_DNA"/>
</dbReference>
<name>A0A9P4GY16_9PLEO</name>
<dbReference type="Proteomes" id="UP000799777">
    <property type="component" value="Unassembled WGS sequence"/>
</dbReference>
<gene>
    <name evidence="1" type="ORF">EK21DRAFT_79413</name>
</gene>
<evidence type="ECO:0000313" key="1">
    <source>
        <dbReference type="EMBL" id="KAF2024131.1"/>
    </source>
</evidence>
<dbReference type="PANTHER" id="PTHR37540:SF5">
    <property type="entry name" value="TRANSCRIPTION FACTOR DOMAIN-CONTAINING PROTEIN"/>
    <property type="match status" value="1"/>
</dbReference>
<accession>A0A9P4GY16</accession>
<proteinExistence type="predicted"/>